<reference evidence="2" key="1">
    <citation type="journal article" date="2019" name="Int. J. Syst. Evol. Microbiol.">
        <title>The Global Catalogue of Microorganisms (GCM) 10K type strain sequencing project: providing services to taxonomists for standard genome sequencing and annotation.</title>
        <authorList>
            <consortium name="The Broad Institute Genomics Platform"/>
            <consortium name="The Broad Institute Genome Sequencing Center for Infectious Disease"/>
            <person name="Wu L."/>
            <person name="Ma J."/>
        </authorList>
    </citation>
    <scope>NUCLEOTIDE SEQUENCE [LARGE SCALE GENOMIC DNA]</scope>
    <source>
        <strain evidence="2">JCM 16929</strain>
    </source>
</reference>
<evidence type="ECO:0000313" key="2">
    <source>
        <dbReference type="Proteomes" id="UP001501490"/>
    </source>
</evidence>
<evidence type="ECO:0000313" key="1">
    <source>
        <dbReference type="EMBL" id="GAA3635448.1"/>
    </source>
</evidence>
<name>A0ABP7AM74_9ACTN</name>
<keyword evidence="2" id="KW-1185">Reference proteome</keyword>
<dbReference type="Proteomes" id="UP001501490">
    <property type="component" value="Unassembled WGS sequence"/>
</dbReference>
<gene>
    <name evidence="1" type="ORF">GCM10022236_42610</name>
</gene>
<accession>A0ABP7AM74</accession>
<proteinExistence type="predicted"/>
<sequence length="70" mass="7660">MCWLLTAVVLVKERRRRFEVMSIHGGEQPSDLVHQYSDLAGDPVSAPLLNVSAALLDGQSNDVATPTVRQ</sequence>
<comment type="caution">
    <text evidence="1">The sequence shown here is derived from an EMBL/GenBank/DDBJ whole genome shotgun (WGS) entry which is preliminary data.</text>
</comment>
<protein>
    <submittedName>
        <fullName evidence="1">Uncharacterized protein</fullName>
    </submittedName>
</protein>
<organism evidence="1 2">
    <name type="scientific">Microlunatus ginsengisoli</name>
    <dbReference type="NCBI Taxonomy" id="363863"/>
    <lineage>
        <taxon>Bacteria</taxon>
        <taxon>Bacillati</taxon>
        <taxon>Actinomycetota</taxon>
        <taxon>Actinomycetes</taxon>
        <taxon>Propionibacteriales</taxon>
        <taxon>Propionibacteriaceae</taxon>
        <taxon>Microlunatus</taxon>
    </lineage>
</organism>
<dbReference type="EMBL" id="BAABAB010000036">
    <property type="protein sequence ID" value="GAA3635448.1"/>
    <property type="molecule type" value="Genomic_DNA"/>
</dbReference>